<dbReference type="eggNOG" id="ENOG502TCM2">
    <property type="taxonomic scope" value="Eukaryota"/>
</dbReference>
<organism evidence="1 2">
    <name type="scientific">Colletotrichum sublineola</name>
    <name type="common">Sorghum anthracnose fungus</name>
    <dbReference type="NCBI Taxonomy" id="1173701"/>
    <lineage>
        <taxon>Eukaryota</taxon>
        <taxon>Fungi</taxon>
        <taxon>Dikarya</taxon>
        <taxon>Ascomycota</taxon>
        <taxon>Pezizomycotina</taxon>
        <taxon>Sordariomycetes</taxon>
        <taxon>Hypocreomycetidae</taxon>
        <taxon>Glomerellales</taxon>
        <taxon>Glomerellaceae</taxon>
        <taxon>Colletotrichum</taxon>
        <taxon>Colletotrichum graminicola species complex</taxon>
    </lineage>
</organism>
<dbReference type="OrthoDB" id="5428890at2759"/>
<reference evidence="2" key="1">
    <citation type="journal article" date="2014" name="Genome Announc.">
        <title>Draft genome sequence of Colletotrichum sublineola, a destructive pathogen of cultivated sorghum.</title>
        <authorList>
            <person name="Baroncelli R."/>
            <person name="Sanz-Martin J.M."/>
            <person name="Rech G.E."/>
            <person name="Sukno S.A."/>
            <person name="Thon M.R."/>
        </authorList>
    </citation>
    <scope>NUCLEOTIDE SEQUENCE [LARGE SCALE GENOMIC DNA]</scope>
    <source>
        <strain evidence="2">TX430BB</strain>
    </source>
</reference>
<evidence type="ECO:0000313" key="1">
    <source>
        <dbReference type="EMBL" id="KDN69462.1"/>
    </source>
</evidence>
<accession>A0A066XKJ6</accession>
<dbReference type="Proteomes" id="UP000027238">
    <property type="component" value="Unassembled WGS sequence"/>
</dbReference>
<keyword evidence="2" id="KW-1185">Reference proteome</keyword>
<evidence type="ECO:0000313" key="2">
    <source>
        <dbReference type="Proteomes" id="UP000027238"/>
    </source>
</evidence>
<protein>
    <submittedName>
        <fullName evidence="1">Uncharacterized protein</fullName>
    </submittedName>
</protein>
<proteinExistence type="predicted"/>
<gene>
    <name evidence="1" type="ORF">CSUB01_06656</name>
</gene>
<dbReference type="AlphaFoldDB" id="A0A066XKJ6"/>
<comment type="caution">
    <text evidence="1">The sequence shown here is derived from an EMBL/GenBank/DDBJ whole genome shotgun (WGS) entry which is preliminary data.</text>
</comment>
<dbReference type="EMBL" id="JMSE01000513">
    <property type="protein sequence ID" value="KDN69462.1"/>
    <property type="molecule type" value="Genomic_DNA"/>
</dbReference>
<sequence>MNIQDLLNREFPTGHPGDHLSGRFKERLISLRNLVRHADIDIVWTKHLPDHLLLSYGEANKTLSIFDLPSLIEISYEACERVGEGEPNIDKLTYCHDNLGGLMFSAEFMLETLQTYRLLVPHRDFKWARRTFLSSVPGSGTQRLTPWKKAHQQASDPRLTEIFSFWHHDADVGTRLTTYSPHDVLADVQEVSALGSAHTELDGGG</sequence>
<name>A0A066XKJ6_COLSU</name>
<dbReference type="HOGENOM" id="CLU_1337438_0_0_1"/>